<gene>
    <name evidence="3" type="ORF">GCM10010358_47300</name>
</gene>
<proteinExistence type="predicted"/>
<feature type="transmembrane region" description="Helical" evidence="2">
    <location>
        <begin position="6"/>
        <end position="26"/>
    </location>
</feature>
<evidence type="ECO:0000313" key="4">
    <source>
        <dbReference type="Proteomes" id="UP000619244"/>
    </source>
</evidence>
<keyword evidence="2" id="KW-0472">Membrane</keyword>
<dbReference type="EMBL" id="BMVU01000025">
    <property type="protein sequence ID" value="GGX87795.1"/>
    <property type="molecule type" value="Genomic_DNA"/>
</dbReference>
<dbReference type="AlphaFoldDB" id="A0A918U3W6"/>
<dbReference type="Proteomes" id="UP000619244">
    <property type="component" value="Unassembled WGS sequence"/>
</dbReference>
<reference evidence="3" key="2">
    <citation type="submission" date="2020-09" db="EMBL/GenBank/DDBJ databases">
        <authorList>
            <person name="Sun Q."/>
            <person name="Ohkuma M."/>
        </authorList>
    </citation>
    <scope>NUCLEOTIDE SEQUENCE</scope>
    <source>
        <strain evidence="3">JCM 4790</strain>
    </source>
</reference>
<keyword evidence="2" id="KW-1133">Transmembrane helix</keyword>
<reference evidence="3" key="1">
    <citation type="journal article" date="2014" name="Int. J. Syst. Evol. Microbiol.">
        <title>Complete genome sequence of Corynebacterium casei LMG S-19264T (=DSM 44701T), isolated from a smear-ripened cheese.</title>
        <authorList>
            <consortium name="US DOE Joint Genome Institute (JGI-PGF)"/>
            <person name="Walter F."/>
            <person name="Albersmeier A."/>
            <person name="Kalinowski J."/>
            <person name="Ruckert C."/>
        </authorList>
    </citation>
    <scope>NUCLEOTIDE SEQUENCE</scope>
    <source>
        <strain evidence="3">JCM 4790</strain>
    </source>
</reference>
<evidence type="ECO:0000256" key="2">
    <source>
        <dbReference type="SAM" id="Phobius"/>
    </source>
</evidence>
<keyword evidence="4" id="KW-1185">Reference proteome</keyword>
<name>A0A918U3W6_9ACTN</name>
<protein>
    <recommendedName>
        <fullName evidence="5">DUF1304 domain-containing protein</fullName>
    </recommendedName>
</protein>
<evidence type="ECO:0008006" key="5">
    <source>
        <dbReference type="Google" id="ProtNLM"/>
    </source>
</evidence>
<comment type="caution">
    <text evidence="3">The sequence shown here is derived from an EMBL/GenBank/DDBJ whole genome shotgun (WGS) entry which is preliminary data.</text>
</comment>
<evidence type="ECO:0000256" key="1">
    <source>
        <dbReference type="SAM" id="MobiDB-lite"/>
    </source>
</evidence>
<accession>A0A918U3W6</accession>
<evidence type="ECO:0000313" key="3">
    <source>
        <dbReference type="EMBL" id="GGX87795.1"/>
    </source>
</evidence>
<organism evidence="3 4">
    <name type="scientific">Streptomyces minutiscleroticus</name>
    <dbReference type="NCBI Taxonomy" id="68238"/>
    <lineage>
        <taxon>Bacteria</taxon>
        <taxon>Bacillati</taxon>
        <taxon>Actinomycetota</taxon>
        <taxon>Actinomycetes</taxon>
        <taxon>Kitasatosporales</taxon>
        <taxon>Streptomycetaceae</taxon>
        <taxon>Streptomyces</taxon>
    </lineage>
</organism>
<feature type="region of interest" description="Disordered" evidence="1">
    <location>
        <begin position="47"/>
        <end position="86"/>
    </location>
</feature>
<sequence length="86" mass="9126">MQILANVLVGLVAALHAYFLVLETFLWERAPGRRLHCFDAGTARVTAPWPGTRGSTTASWRPASCGASPPATRRDSAPRSSSSSAS</sequence>
<keyword evidence="2" id="KW-0812">Transmembrane</keyword>